<sequence length="167" mass="17006">MTFKLACKTAVAAVTIGMVLAGSPARAAGDKDIVETATASGQFSTLATAIKAAGLVETLKGSGPFTVFAPTDDAFGQLPPGTVESLLKPENKEKLIAVLTYHVVPGNVASADVVKLDKATTVNGKMISITQKSGKVMINDAAVTATDIAASNGTIHVIDKVILPPES</sequence>
<dbReference type="GO" id="GO:0005615">
    <property type="term" value="C:extracellular space"/>
    <property type="evidence" value="ECO:0007669"/>
    <property type="project" value="TreeGrafter"/>
</dbReference>
<feature type="signal peptide" evidence="1">
    <location>
        <begin position="1"/>
        <end position="27"/>
    </location>
</feature>
<dbReference type="PANTHER" id="PTHR10900:SF77">
    <property type="entry name" value="FI19380P1"/>
    <property type="match status" value="1"/>
</dbReference>
<dbReference type="AlphaFoldDB" id="A0AAC9JRR8"/>
<organism evidence="3 4">
    <name type="scientific">Chelatococcus daeguensis</name>
    <dbReference type="NCBI Taxonomy" id="444444"/>
    <lineage>
        <taxon>Bacteria</taxon>
        <taxon>Pseudomonadati</taxon>
        <taxon>Pseudomonadota</taxon>
        <taxon>Alphaproteobacteria</taxon>
        <taxon>Hyphomicrobiales</taxon>
        <taxon>Chelatococcaceae</taxon>
        <taxon>Chelatococcus</taxon>
    </lineage>
</organism>
<evidence type="ECO:0000313" key="3">
    <source>
        <dbReference type="EMBL" id="APF37179.1"/>
    </source>
</evidence>
<dbReference type="Pfam" id="PF02469">
    <property type="entry name" value="Fasciclin"/>
    <property type="match status" value="1"/>
</dbReference>
<dbReference type="InterPro" id="IPR036378">
    <property type="entry name" value="FAS1_dom_sf"/>
</dbReference>
<keyword evidence="1" id="KW-0732">Signal</keyword>
<gene>
    <name evidence="3" type="ORF">BOQ54_07440</name>
</gene>
<feature type="domain" description="FAS1" evidence="2">
    <location>
        <begin position="30"/>
        <end position="162"/>
    </location>
</feature>
<keyword evidence="4" id="KW-1185">Reference proteome</keyword>
<evidence type="ECO:0000313" key="4">
    <source>
        <dbReference type="Proteomes" id="UP000182703"/>
    </source>
</evidence>
<dbReference type="SMART" id="SM00554">
    <property type="entry name" value="FAS1"/>
    <property type="match status" value="1"/>
</dbReference>
<evidence type="ECO:0000256" key="1">
    <source>
        <dbReference type="SAM" id="SignalP"/>
    </source>
</evidence>
<name>A0AAC9JRR8_9HYPH</name>
<dbReference type="Proteomes" id="UP000182703">
    <property type="component" value="Chromosome"/>
</dbReference>
<feature type="chain" id="PRO_5042233074" description="FAS1 domain-containing protein" evidence="1">
    <location>
        <begin position="28"/>
        <end position="167"/>
    </location>
</feature>
<dbReference type="InterPro" id="IPR050904">
    <property type="entry name" value="Adhesion/Biosynth-related"/>
</dbReference>
<dbReference type="InterPro" id="IPR000782">
    <property type="entry name" value="FAS1_domain"/>
</dbReference>
<dbReference type="PROSITE" id="PS50213">
    <property type="entry name" value="FAS1"/>
    <property type="match status" value="1"/>
</dbReference>
<reference evidence="3 4" key="1">
    <citation type="submission" date="2016-11" db="EMBL/GenBank/DDBJ databases">
        <title>Complete genome sequence of the aerobically denitrifying bacterium Chelatococcus daeguensis TAD1.</title>
        <authorList>
            <person name="Yang Y."/>
            <person name="Huang S."/>
            <person name="Lin E."/>
        </authorList>
    </citation>
    <scope>NUCLEOTIDE SEQUENCE [LARGE SCALE GENOMIC DNA]</scope>
    <source>
        <strain evidence="3 4">TAD1</strain>
    </source>
</reference>
<dbReference type="FunFam" id="2.30.180.10:FF:000019">
    <property type="entry name" value="Cell surface lipoprotein"/>
    <property type="match status" value="1"/>
</dbReference>
<dbReference type="PANTHER" id="PTHR10900">
    <property type="entry name" value="PERIOSTIN-RELATED"/>
    <property type="match status" value="1"/>
</dbReference>
<proteinExistence type="predicted"/>
<dbReference type="KEGG" id="cdq:BOQ54_07440"/>
<evidence type="ECO:0000259" key="2">
    <source>
        <dbReference type="PROSITE" id="PS50213"/>
    </source>
</evidence>
<protein>
    <recommendedName>
        <fullName evidence="2">FAS1 domain-containing protein</fullName>
    </recommendedName>
</protein>
<dbReference type="SUPFAM" id="SSF82153">
    <property type="entry name" value="FAS1 domain"/>
    <property type="match status" value="1"/>
</dbReference>
<accession>A0AAC9JRR8</accession>
<dbReference type="RefSeq" id="WP_071923628.1">
    <property type="nucleotide sequence ID" value="NZ_CP018095.1"/>
</dbReference>
<dbReference type="EMBL" id="CP018095">
    <property type="protein sequence ID" value="APF37179.1"/>
    <property type="molecule type" value="Genomic_DNA"/>
</dbReference>
<dbReference type="Gene3D" id="2.30.180.10">
    <property type="entry name" value="FAS1 domain"/>
    <property type="match status" value="1"/>
</dbReference>